<sequence>MEAAKRLRAKVQALQITTGVLATDLLWPQLVEFLQRAEIDYLIADQEHGVHSDTQVARVCALGRQGGFPVLIRPIDTETSTIRRAIDRGPCGLLLPT</sequence>
<name>A0A382SCT6_9ZZZZ</name>
<proteinExistence type="predicted"/>
<gene>
    <name evidence="1" type="ORF">METZ01_LOCUS359585</name>
</gene>
<organism evidence="1">
    <name type="scientific">marine metagenome</name>
    <dbReference type="NCBI Taxonomy" id="408172"/>
    <lineage>
        <taxon>unclassified sequences</taxon>
        <taxon>metagenomes</taxon>
        <taxon>ecological metagenomes</taxon>
    </lineage>
</organism>
<dbReference type="AlphaFoldDB" id="A0A382SCT6"/>
<dbReference type="GO" id="GO:0003824">
    <property type="term" value="F:catalytic activity"/>
    <property type="evidence" value="ECO:0007669"/>
    <property type="project" value="InterPro"/>
</dbReference>
<evidence type="ECO:0000313" key="1">
    <source>
        <dbReference type="EMBL" id="SVD06731.1"/>
    </source>
</evidence>
<protein>
    <recommendedName>
        <fullName evidence="2">HpcH/HpaI aldolase/citrate lyase domain-containing protein</fullName>
    </recommendedName>
</protein>
<dbReference type="SUPFAM" id="SSF51621">
    <property type="entry name" value="Phosphoenolpyruvate/pyruvate domain"/>
    <property type="match status" value="1"/>
</dbReference>
<dbReference type="Gene3D" id="3.20.20.60">
    <property type="entry name" value="Phosphoenolpyruvate-binding domains"/>
    <property type="match status" value="1"/>
</dbReference>
<dbReference type="EMBL" id="UINC01127546">
    <property type="protein sequence ID" value="SVD06731.1"/>
    <property type="molecule type" value="Genomic_DNA"/>
</dbReference>
<dbReference type="InterPro" id="IPR040442">
    <property type="entry name" value="Pyrv_kinase-like_dom_sf"/>
</dbReference>
<feature type="non-terminal residue" evidence="1">
    <location>
        <position position="97"/>
    </location>
</feature>
<dbReference type="InterPro" id="IPR015813">
    <property type="entry name" value="Pyrv/PenolPyrv_kinase-like_dom"/>
</dbReference>
<reference evidence="1" key="1">
    <citation type="submission" date="2018-05" db="EMBL/GenBank/DDBJ databases">
        <authorList>
            <person name="Lanie J.A."/>
            <person name="Ng W.-L."/>
            <person name="Kazmierczak K.M."/>
            <person name="Andrzejewski T.M."/>
            <person name="Davidsen T.M."/>
            <person name="Wayne K.J."/>
            <person name="Tettelin H."/>
            <person name="Glass J.I."/>
            <person name="Rusch D."/>
            <person name="Podicherti R."/>
            <person name="Tsui H.-C.T."/>
            <person name="Winkler M.E."/>
        </authorList>
    </citation>
    <scope>NUCLEOTIDE SEQUENCE</scope>
</reference>
<accession>A0A382SCT6</accession>
<evidence type="ECO:0008006" key="2">
    <source>
        <dbReference type="Google" id="ProtNLM"/>
    </source>
</evidence>